<dbReference type="AlphaFoldDB" id="A0A6B9FS60"/>
<dbReference type="KEGG" id="mmes:MMSR116_19270"/>
<evidence type="ECO:0000313" key="1">
    <source>
        <dbReference type="EMBL" id="QGY03795.1"/>
    </source>
</evidence>
<gene>
    <name evidence="1" type="ORF">MMSR116_19270</name>
</gene>
<organism evidence="1 2">
    <name type="scientific">Methylobacterium mesophilicum SR1.6/6</name>
    <dbReference type="NCBI Taxonomy" id="908290"/>
    <lineage>
        <taxon>Bacteria</taxon>
        <taxon>Pseudomonadati</taxon>
        <taxon>Pseudomonadota</taxon>
        <taxon>Alphaproteobacteria</taxon>
        <taxon>Hyphomicrobiales</taxon>
        <taxon>Methylobacteriaceae</taxon>
        <taxon>Methylobacterium</taxon>
    </lineage>
</organism>
<proteinExistence type="predicted"/>
<accession>A0A6B9FS60</accession>
<sequence length="74" mass="8335">MTETVPQTSQYVITAHAQRGFIQQTRARAASAIVLARRWLDAGYNDVEVLDPSGRQLNAERYRNAILSSGKLFR</sequence>
<reference evidence="1 2" key="1">
    <citation type="journal article" date="2012" name="Genet. Mol. Biol.">
        <title>Analysis of 16S rRNA and mxaF genes revealing insights into Methylobacterium niche-specific plant association.</title>
        <authorList>
            <person name="Dourado M.N."/>
            <person name="Andreote F.D."/>
            <person name="Dini-Andreote F."/>
            <person name="Conti R."/>
            <person name="Araujo J.M."/>
            <person name="Araujo W.L."/>
        </authorList>
    </citation>
    <scope>NUCLEOTIDE SEQUENCE [LARGE SCALE GENOMIC DNA]</scope>
    <source>
        <strain evidence="1 2">SR1.6/6</strain>
    </source>
</reference>
<dbReference type="Proteomes" id="UP000012488">
    <property type="component" value="Chromosome"/>
</dbReference>
<reference evidence="1 2" key="2">
    <citation type="journal article" date="2013" name="Genome Announc.">
        <title>Draft Genome Sequence of Methylobacterium mesophilicum Strain SR1.6/6, Isolated from Citrus sinensis.</title>
        <authorList>
            <person name="Marinho Almeida D."/>
            <person name="Dini-Andreote F."/>
            <person name="Camargo Neves A.A."/>
            <person name="Juca Ramos R.T."/>
            <person name="Andreote F.D."/>
            <person name="Carneiro A.R."/>
            <person name="Oliveira de Souza Lima A."/>
            <person name="Caracciolo Gomes de Sa P.H."/>
            <person name="Ribeiro Barbosa M.S."/>
            <person name="Araujo W.L."/>
            <person name="Silva A."/>
        </authorList>
    </citation>
    <scope>NUCLEOTIDE SEQUENCE [LARGE SCALE GENOMIC DNA]</scope>
    <source>
        <strain evidence="1 2">SR1.6/6</strain>
    </source>
</reference>
<name>A0A6B9FS60_9HYPH</name>
<dbReference type="EMBL" id="CP043538">
    <property type="protein sequence ID" value="QGY03795.1"/>
    <property type="molecule type" value="Genomic_DNA"/>
</dbReference>
<dbReference type="OrthoDB" id="8003078at2"/>
<evidence type="ECO:0000313" key="2">
    <source>
        <dbReference type="Proteomes" id="UP000012488"/>
    </source>
</evidence>
<protein>
    <submittedName>
        <fullName evidence="1">Uncharacterized protein</fullName>
    </submittedName>
</protein>
<dbReference type="RefSeq" id="WP_010686970.1">
    <property type="nucleotide sequence ID" value="NZ_CP043538.1"/>
</dbReference>